<reference evidence="7 8" key="1">
    <citation type="submission" date="2024-06" db="EMBL/GenBank/DDBJ databases">
        <title>Genomic Encyclopedia of Type Strains, Phase IV (KMG-IV): sequencing the most valuable type-strain genomes for metagenomic binning, comparative biology and taxonomic classification.</title>
        <authorList>
            <person name="Goeker M."/>
        </authorList>
    </citation>
    <scope>NUCLEOTIDE SEQUENCE [LARGE SCALE GENOMIC DNA]</scope>
    <source>
        <strain evidence="7 8">DSM 15349</strain>
    </source>
</reference>
<name>A0ABV2JLD7_9STRE</name>
<dbReference type="InterPro" id="IPR036388">
    <property type="entry name" value="WH-like_DNA-bd_sf"/>
</dbReference>
<dbReference type="InterPro" id="IPR043135">
    <property type="entry name" value="Fur_C"/>
</dbReference>
<dbReference type="Gene3D" id="1.10.10.10">
    <property type="entry name" value="Winged helix-like DNA-binding domain superfamily/Winged helix DNA-binding domain"/>
    <property type="match status" value="1"/>
</dbReference>
<sequence length="146" mass="16541">MAPHTRTEVFQDVISYLKTQGIRITETRKAVLQFLIDSPDHPSADMIYTALHPQFPNMSLATVYNNLKVLVDHGFVSEIKRYKDATTYYDFMGHDHLNVICETCGKITDIELDMPSAESEIEQLSGYKITREVTTAYGICPDCSSK</sequence>
<dbReference type="CDD" id="cd07153">
    <property type="entry name" value="Fur_like"/>
    <property type="match status" value="1"/>
</dbReference>
<dbReference type="Gene3D" id="3.30.1490.190">
    <property type="match status" value="1"/>
</dbReference>
<evidence type="ECO:0000256" key="3">
    <source>
        <dbReference type="ARBA" id="ARBA00022833"/>
    </source>
</evidence>
<keyword evidence="8" id="KW-1185">Reference proteome</keyword>
<dbReference type="PANTHER" id="PTHR33202:SF8">
    <property type="entry name" value="PEROXIDE-RESPONSIVE REPRESSOR PERR"/>
    <property type="match status" value="1"/>
</dbReference>
<accession>A0ABV2JLD7</accession>
<comment type="caution">
    <text evidence="7">The sequence shown here is derived from an EMBL/GenBank/DDBJ whole genome shotgun (WGS) entry which is preliminary data.</text>
</comment>
<evidence type="ECO:0000256" key="4">
    <source>
        <dbReference type="ARBA" id="ARBA00023015"/>
    </source>
</evidence>
<dbReference type="PANTHER" id="PTHR33202">
    <property type="entry name" value="ZINC UPTAKE REGULATION PROTEIN"/>
    <property type="match status" value="1"/>
</dbReference>
<keyword evidence="3" id="KW-0862">Zinc</keyword>
<evidence type="ECO:0000313" key="8">
    <source>
        <dbReference type="Proteomes" id="UP001549055"/>
    </source>
</evidence>
<dbReference type="SUPFAM" id="SSF46785">
    <property type="entry name" value="Winged helix' DNA-binding domain"/>
    <property type="match status" value="1"/>
</dbReference>
<evidence type="ECO:0000256" key="6">
    <source>
        <dbReference type="ARBA" id="ARBA00023163"/>
    </source>
</evidence>
<evidence type="ECO:0000256" key="5">
    <source>
        <dbReference type="ARBA" id="ARBA00023125"/>
    </source>
</evidence>
<proteinExistence type="inferred from homology"/>
<gene>
    <name evidence="7" type="ORF">ABID27_001350</name>
</gene>
<dbReference type="InterPro" id="IPR002481">
    <property type="entry name" value="FUR"/>
</dbReference>
<comment type="similarity">
    <text evidence="1">Belongs to the Fur family.</text>
</comment>
<dbReference type="InterPro" id="IPR036390">
    <property type="entry name" value="WH_DNA-bd_sf"/>
</dbReference>
<dbReference type="EMBL" id="JBEPMK010000004">
    <property type="protein sequence ID" value="MET3644723.1"/>
    <property type="molecule type" value="Genomic_DNA"/>
</dbReference>
<dbReference type="Proteomes" id="UP001549055">
    <property type="component" value="Unassembled WGS sequence"/>
</dbReference>
<keyword evidence="4" id="KW-0805">Transcription regulation</keyword>
<evidence type="ECO:0000256" key="2">
    <source>
        <dbReference type="ARBA" id="ARBA00022491"/>
    </source>
</evidence>
<protein>
    <submittedName>
        <fullName evidence="7">Fur family peroxide stress response transcriptional regulator</fullName>
    </submittedName>
</protein>
<evidence type="ECO:0000256" key="1">
    <source>
        <dbReference type="ARBA" id="ARBA00007957"/>
    </source>
</evidence>
<evidence type="ECO:0000313" key="7">
    <source>
        <dbReference type="EMBL" id="MET3644723.1"/>
    </source>
</evidence>
<organism evidence="7 8">
    <name type="scientific">Streptococcus gallinaceus</name>
    <dbReference type="NCBI Taxonomy" id="165758"/>
    <lineage>
        <taxon>Bacteria</taxon>
        <taxon>Bacillati</taxon>
        <taxon>Bacillota</taxon>
        <taxon>Bacilli</taxon>
        <taxon>Lactobacillales</taxon>
        <taxon>Streptococcaceae</taxon>
        <taxon>Streptococcus</taxon>
    </lineage>
</organism>
<keyword evidence="6" id="KW-0804">Transcription</keyword>
<keyword evidence="5" id="KW-0238">DNA-binding</keyword>
<dbReference type="RefSeq" id="WP_253364971.1">
    <property type="nucleotide sequence ID" value="NZ_JALJXU010000004.1"/>
</dbReference>
<keyword evidence="2" id="KW-0678">Repressor</keyword>
<dbReference type="Pfam" id="PF01475">
    <property type="entry name" value="FUR"/>
    <property type="match status" value="1"/>
</dbReference>